<evidence type="ECO:0000256" key="1">
    <source>
        <dbReference type="SAM" id="Phobius"/>
    </source>
</evidence>
<dbReference type="Proteomes" id="UP000727490">
    <property type="component" value="Unassembled WGS sequence"/>
</dbReference>
<evidence type="ECO:0000313" key="4">
    <source>
        <dbReference type="Proteomes" id="UP000727490"/>
    </source>
</evidence>
<name>A0A951IXU3_9BACT</name>
<sequence length="343" mass="39071">MKKFFASLYLNKYFLAFIIVFAYLESVQIRYLFLREVKWFLFTPEAAIGQLINALILFVIIGFVIHRFDSKTSLSRAVSVFLISLVIYVLVNNLLSYLVALAFGTVERNFKAGPLTSSNIKYTMDVFVYGGFFLAHYYFQKNQEDKTKLAKLEKSQMQSQLSQLKAQLDPHFLFNNLNVLDQLIEEDQVQASAFLHDFSDIYRYVLLSSDKPLVELRDELAFANRYFSLMQHKYGEAYLFSIKGNTPENALLPALSIQLLLENAIEHNLGTAQAPVEISLRIEENSLIMTNTLKPKKQGKNGGGRALQNLKTQFELLGKSTVVIQQSAGTFEVSLPLIFKDGH</sequence>
<keyword evidence="1" id="KW-1133">Transmembrane helix</keyword>
<dbReference type="AlphaFoldDB" id="A0A951IXU3"/>
<comment type="caution">
    <text evidence="3">The sequence shown here is derived from an EMBL/GenBank/DDBJ whole genome shotgun (WGS) entry which is preliminary data.</text>
</comment>
<feature type="transmembrane region" description="Helical" evidence="1">
    <location>
        <begin position="12"/>
        <end position="34"/>
    </location>
</feature>
<keyword evidence="1" id="KW-0812">Transmembrane</keyword>
<evidence type="ECO:0000259" key="2">
    <source>
        <dbReference type="Pfam" id="PF06580"/>
    </source>
</evidence>
<evidence type="ECO:0000313" key="3">
    <source>
        <dbReference type="EMBL" id="MBW3467483.1"/>
    </source>
</evidence>
<reference evidence="3 4" key="1">
    <citation type="journal article" date="2020" name="Syst. Appl. Microbiol.">
        <title>Arthrospiribacter ruber gen. nov., sp. nov., a novel bacterium isolated from Arthrospira cultures.</title>
        <authorList>
            <person name="Waleron M."/>
            <person name="Misztak A."/>
            <person name="Waleron M.M."/>
            <person name="Furmaniak M."/>
            <person name="Mrozik A."/>
            <person name="Waleron K."/>
        </authorList>
    </citation>
    <scope>NUCLEOTIDE SEQUENCE [LARGE SCALE GENOMIC DNA]</scope>
    <source>
        <strain evidence="3 4">DPMB0001</strain>
    </source>
</reference>
<dbReference type="InterPro" id="IPR010559">
    <property type="entry name" value="Sig_transdc_His_kin_internal"/>
</dbReference>
<dbReference type="PANTHER" id="PTHR34220:SF7">
    <property type="entry name" value="SENSOR HISTIDINE KINASE YPDA"/>
    <property type="match status" value="1"/>
</dbReference>
<accession>A0A951IXU3</accession>
<dbReference type="RefSeq" id="WP_219287753.1">
    <property type="nucleotide sequence ID" value="NZ_RPHB01000003.1"/>
</dbReference>
<proteinExistence type="predicted"/>
<organism evidence="3 4">
    <name type="scientific">Arthrospiribacter ruber</name>
    <dbReference type="NCBI Taxonomy" id="2487934"/>
    <lineage>
        <taxon>Bacteria</taxon>
        <taxon>Pseudomonadati</taxon>
        <taxon>Bacteroidota</taxon>
        <taxon>Cytophagia</taxon>
        <taxon>Cytophagales</taxon>
        <taxon>Cyclobacteriaceae</taxon>
        <taxon>Arthrospiribacter</taxon>
    </lineage>
</organism>
<dbReference type="PANTHER" id="PTHR34220">
    <property type="entry name" value="SENSOR HISTIDINE KINASE YPDA"/>
    <property type="match status" value="1"/>
</dbReference>
<dbReference type="Pfam" id="PF06580">
    <property type="entry name" value="His_kinase"/>
    <property type="match status" value="1"/>
</dbReference>
<gene>
    <name evidence="3" type="ORF">EGN73_06605</name>
</gene>
<feature type="transmembrane region" description="Helical" evidence="1">
    <location>
        <begin position="46"/>
        <end position="65"/>
    </location>
</feature>
<feature type="transmembrane region" description="Helical" evidence="1">
    <location>
        <begin position="77"/>
        <end position="100"/>
    </location>
</feature>
<protein>
    <recommendedName>
        <fullName evidence="2">Signal transduction histidine kinase internal region domain-containing protein</fullName>
    </recommendedName>
</protein>
<dbReference type="InterPro" id="IPR050640">
    <property type="entry name" value="Bact_2-comp_sensor_kinase"/>
</dbReference>
<keyword evidence="4" id="KW-1185">Reference proteome</keyword>
<keyword evidence="1" id="KW-0472">Membrane</keyword>
<dbReference type="GO" id="GO:0016020">
    <property type="term" value="C:membrane"/>
    <property type="evidence" value="ECO:0007669"/>
    <property type="project" value="InterPro"/>
</dbReference>
<dbReference type="GO" id="GO:0000155">
    <property type="term" value="F:phosphorelay sensor kinase activity"/>
    <property type="evidence" value="ECO:0007669"/>
    <property type="project" value="InterPro"/>
</dbReference>
<dbReference type="EMBL" id="RPHB01000003">
    <property type="protein sequence ID" value="MBW3467483.1"/>
    <property type="molecule type" value="Genomic_DNA"/>
</dbReference>
<feature type="transmembrane region" description="Helical" evidence="1">
    <location>
        <begin position="120"/>
        <end position="139"/>
    </location>
</feature>
<feature type="domain" description="Signal transduction histidine kinase internal region" evidence="2">
    <location>
        <begin position="160"/>
        <end position="236"/>
    </location>
</feature>